<reference evidence="2 3" key="1">
    <citation type="submission" date="2020-07" db="EMBL/GenBank/DDBJ databases">
        <title>Taxonomic revisions and descriptions of new bacterial species based on genomic comparisons in the high-G+C-content subgroup of the family Alcaligenaceae.</title>
        <authorList>
            <person name="Szabo A."/>
            <person name="Felfoldi T."/>
        </authorList>
    </citation>
    <scope>NUCLEOTIDE SEQUENCE [LARGE SCALE GENOMIC DNA]</scope>
    <source>
        <strain evidence="2 3">LMG 24012</strain>
    </source>
</reference>
<feature type="domain" description="AB hydrolase-1" evidence="1">
    <location>
        <begin position="4"/>
        <end position="222"/>
    </location>
</feature>
<dbReference type="GO" id="GO:0016787">
    <property type="term" value="F:hydrolase activity"/>
    <property type="evidence" value="ECO:0007669"/>
    <property type="project" value="UniProtKB-KW"/>
</dbReference>
<dbReference type="EMBL" id="JACCEM010000003">
    <property type="protein sequence ID" value="NYT49162.1"/>
    <property type="molecule type" value="Genomic_DNA"/>
</dbReference>
<dbReference type="AlphaFoldDB" id="A0A853FZU1"/>
<dbReference type="Pfam" id="PF12697">
    <property type="entry name" value="Abhydrolase_6"/>
    <property type="match status" value="1"/>
</dbReference>
<dbReference type="PANTHER" id="PTHR43194">
    <property type="entry name" value="HYDROLASE ALPHA/BETA FOLD FAMILY"/>
    <property type="match status" value="1"/>
</dbReference>
<name>A0A853FZU1_9BURK</name>
<evidence type="ECO:0000259" key="1">
    <source>
        <dbReference type="Pfam" id="PF12697"/>
    </source>
</evidence>
<accession>A0A853FZU1</accession>
<proteinExistence type="predicted"/>
<keyword evidence="3" id="KW-1185">Reference proteome</keyword>
<sequence>MPSLLFVAGGYHGAWCYSHYLDFFEQRDVACLAVDLPGHGALAGHLDVGAGIAQLAQALAACCRSLAQPVVLVGHSVGALPVLLAAMQVQPAGVILLAPSPPGNLPGARMLPAVPPDRPKPAPDAAEVRHRFLGTKCDVPVDTVMARLGPESPAVLNDRYRLGIAIDPARIACPGICFEAEFDDGERHPPGQDQAIARFLGFEHRIMPGQPHCMMYGSRWQESAHALLDWFRDTYGSPGAANLPGYSSQRNAAVP</sequence>
<dbReference type="Proteomes" id="UP000559809">
    <property type="component" value="Unassembled WGS sequence"/>
</dbReference>
<dbReference type="InterPro" id="IPR050228">
    <property type="entry name" value="Carboxylesterase_BioH"/>
</dbReference>
<gene>
    <name evidence="2" type="ORF">H0A72_07530</name>
</gene>
<protein>
    <submittedName>
        <fullName evidence="2">Alpha/beta hydrolase</fullName>
    </submittedName>
</protein>
<dbReference type="PANTHER" id="PTHR43194:SF2">
    <property type="entry name" value="PEROXISOMAL MEMBRANE PROTEIN LPX1"/>
    <property type="match status" value="1"/>
</dbReference>
<keyword evidence="2" id="KW-0378">Hydrolase</keyword>
<dbReference type="SUPFAM" id="SSF53474">
    <property type="entry name" value="alpha/beta-Hydrolases"/>
    <property type="match status" value="1"/>
</dbReference>
<evidence type="ECO:0000313" key="3">
    <source>
        <dbReference type="Proteomes" id="UP000559809"/>
    </source>
</evidence>
<dbReference type="Gene3D" id="3.40.50.1820">
    <property type="entry name" value="alpha/beta hydrolase"/>
    <property type="match status" value="1"/>
</dbReference>
<dbReference type="InterPro" id="IPR000073">
    <property type="entry name" value="AB_hydrolase_1"/>
</dbReference>
<evidence type="ECO:0000313" key="2">
    <source>
        <dbReference type="EMBL" id="NYT49162.1"/>
    </source>
</evidence>
<dbReference type="InterPro" id="IPR029058">
    <property type="entry name" value="AB_hydrolase_fold"/>
</dbReference>
<organism evidence="2 3">
    <name type="scientific">Parapusillimonas granuli</name>
    <dbReference type="NCBI Taxonomy" id="380911"/>
    <lineage>
        <taxon>Bacteria</taxon>
        <taxon>Pseudomonadati</taxon>
        <taxon>Pseudomonadota</taxon>
        <taxon>Betaproteobacteria</taxon>
        <taxon>Burkholderiales</taxon>
        <taxon>Alcaligenaceae</taxon>
        <taxon>Parapusillimonas</taxon>
    </lineage>
</organism>
<comment type="caution">
    <text evidence="2">The sequence shown here is derived from an EMBL/GenBank/DDBJ whole genome shotgun (WGS) entry which is preliminary data.</text>
</comment>